<evidence type="ECO:0000256" key="6">
    <source>
        <dbReference type="ARBA" id="ARBA00022989"/>
    </source>
</evidence>
<feature type="transmembrane region" description="Helical" evidence="9">
    <location>
        <begin position="296"/>
        <end position="318"/>
    </location>
</feature>
<feature type="transmembrane region" description="Helical" evidence="9">
    <location>
        <begin position="72"/>
        <end position="93"/>
    </location>
</feature>
<feature type="transmembrane region" description="Helical" evidence="9">
    <location>
        <begin position="35"/>
        <end position="60"/>
    </location>
</feature>
<dbReference type="AlphaFoldDB" id="A0A852YRK7"/>
<proteinExistence type="inferred from homology"/>
<evidence type="ECO:0000256" key="3">
    <source>
        <dbReference type="ARBA" id="ARBA00022448"/>
    </source>
</evidence>
<feature type="domain" description="Major facilitator superfamily (MFS) profile" evidence="10">
    <location>
        <begin position="34"/>
        <end position="494"/>
    </location>
</feature>
<feature type="transmembrane region" description="Helical" evidence="9">
    <location>
        <begin position="190"/>
        <end position="211"/>
    </location>
</feature>
<keyword evidence="6 9" id="KW-1133">Transmembrane helix</keyword>
<keyword evidence="12" id="KW-1185">Reference proteome</keyword>
<evidence type="ECO:0000256" key="7">
    <source>
        <dbReference type="ARBA" id="ARBA00023136"/>
    </source>
</evidence>
<dbReference type="GO" id="GO:0022857">
    <property type="term" value="F:transmembrane transporter activity"/>
    <property type="evidence" value="ECO:0007669"/>
    <property type="project" value="InterPro"/>
</dbReference>
<sequence length="506" mass="53225">MTDNAIRDPQTGGFDAAGGEPELDDATRRRNRTALVLLLAATFTVFLNETTMSVAIPTIIDDLDITAAAGQWLTTAFALTLAVVIPVTGWLLQRLSTRQVFIAALVLFSAGTLIAATAPVFGVLLVGRVVQASGTALMMPLMMTTMLTIVPMSQRGRIMGRVSIVMSVAPAVGPAISGVLLEAFHHQWRGLFWVMLPIALVMLVIGVLRVPNVSELKRIPLDVLSVILSAIGFAGFVYGLSSLGEAAESGTMVPPWVPLVVGLVFLALFALRQFALQRRDAAFLDLRAFNARPFTLAVIMLAIGMLALFGMVILLPIYLQNALDLPTTTIGLMLLPGPLLSGLLGPLVGRLYDRVGPLPLVVPGSIVLSISFWLFAFGLGVATPIWVVVLANVLLGLGLAFLFTPLFSSGLGSLPPHLYSHGSALVSTLQQVAGAAGTAIFVALLSIGMAAAGETDVTVASPEQIVAGVHQAFIVGAFITLALIAVSFFVRKPAVQPGMEGMPAPH</sequence>
<evidence type="ECO:0000256" key="5">
    <source>
        <dbReference type="ARBA" id="ARBA00022692"/>
    </source>
</evidence>
<dbReference type="PANTHER" id="PTHR42718">
    <property type="entry name" value="MAJOR FACILITATOR SUPERFAMILY MULTIDRUG TRANSPORTER MFSC"/>
    <property type="match status" value="1"/>
</dbReference>
<feature type="transmembrane region" description="Helical" evidence="9">
    <location>
        <begin position="223"/>
        <end position="244"/>
    </location>
</feature>
<gene>
    <name evidence="11" type="ORF">BJ979_002511</name>
</gene>
<comment type="similarity">
    <text evidence="2">Belongs to the major facilitator superfamily. EmrB family.</text>
</comment>
<dbReference type="Gene3D" id="1.20.1250.20">
    <property type="entry name" value="MFS general substrate transporter like domains"/>
    <property type="match status" value="1"/>
</dbReference>
<comment type="caution">
    <text evidence="11">The sequence shown here is derived from an EMBL/GenBank/DDBJ whole genome shotgun (WGS) entry which is preliminary data.</text>
</comment>
<dbReference type="NCBIfam" id="TIGR00711">
    <property type="entry name" value="efflux_EmrB"/>
    <property type="match status" value="1"/>
</dbReference>
<dbReference type="RefSeq" id="WP_343046696.1">
    <property type="nucleotide sequence ID" value="NZ_JACBZY010000001.1"/>
</dbReference>
<feature type="region of interest" description="Disordered" evidence="8">
    <location>
        <begin position="1"/>
        <end position="26"/>
    </location>
</feature>
<dbReference type="InterPro" id="IPR020846">
    <property type="entry name" value="MFS_dom"/>
</dbReference>
<feature type="transmembrane region" description="Helical" evidence="9">
    <location>
        <begin position="472"/>
        <end position="490"/>
    </location>
</feature>
<dbReference type="InterPro" id="IPR004638">
    <property type="entry name" value="EmrB-like"/>
</dbReference>
<evidence type="ECO:0000313" key="12">
    <source>
        <dbReference type="Proteomes" id="UP000553888"/>
    </source>
</evidence>
<evidence type="ECO:0000256" key="4">
    <source>
        <dbReference type="ARBA" id="ARBA00022475"/>
    </source>
</evidence>
<feature type="transmembrane region" description="Helical" evidence="9">
    <location>
        <begin position="100"/>
        <end position="126"/>
    </location>
</feature>
<name>A0A852YRK7_9MICO</name>
<feature type="transmembrane region" description="Helical" evidence="9">
    <location>
        <begin position="385"/>
        <end position="411"/>
    </location>
</feature>
<keyword evidence="4" id="KW-1003">Cell membrane</keyword>
<dbReference type="Proteomes" id="UP000553888">
    <property type="component" value="Unassembled WGS sequence"/>
</dbReference>
<evidence type="ECO:0000256" key="2">
    <source>
        <dbReference type="ARBA" id="ARBA00008537"/>
    </source>
</evidence>
<feature type="transmembrane region" description="Helical" evidence="9">
    <location>
        <begin position="432"/>
        <end position="452"/>
    </location>
</feature>
<evidence type="ECO:0000313" key="11">
    <source>
        <dbReference type="EMBL" id="NYG99885.1"/>
    </source>
</evidence>
<dbReference type="PRINTS" id="PR01036">
    <property type="entry name" value="TCRTETB"/>
</dbReference>
<evidence type="ECO:0000256" key="1">
    <source>
        <dbReference type="ARBA" id="ARBA00004651"/>
    </source>
</evidence>
<accession>A0A852YRK7</accession>
<dbReference type="PANTHER" id="PTHR42718:SF9">
    <property type="entry name" value="MAJOR FACILITATOR SUPERFAMILY MULTIDRUG TRANSPORTER MFSC"/>
    <property type="match status" value="1"/>
</dbReference>
<evidence type="ECO:0000259" key="10">
    <source>
        <dbReference type="PROSITE" id="PS50850"/>
    </source>
</evidence>
<keyword evidence="3" id="KW-0813">Transport</keyword>
<feature type="transmembrane region" description="Helical" evidence="9">
    <location>
        <begin position="330"/>
        <end position="348"/>
    </location>
</feature>
<keyword evidence="7 9" id="KW-0472">Membrane</keyword>
<dbReference type="SUPFAM" id="SSF103473">
    <property type="entry name" value="MFS general substrate transporter"/>
    <property type="match status" value="1"/>
</dbReference>
<dbReference type="Gene3D" id="1.20.1720.10">
    <property type="entry name" value="Multidrug resistance protein D"/>
    <property type="match status" value="1"/>
</dbReference>
<dbReference type="Pfam" id="PF07690">
    <property type="entry name" value="MFS_1"/>
    <property type="match status" value="1"/>
</dbReference>
<dbReference type="GO" id="GO:0005886">
    <property type="term" value="C:plasma membrane"/>
    <property type="evidence" value="ECO:0007669"/>
    <property type="project" value="UniProtKB-SubCell"/>
</dbReference>
<feature type="transmembrane region" description="Helical" evidence="9">
    <location>
        <begin position="360"/>
        <end position="379"/>
    </location>
</feature>
<feature type="transmembrane region" description="Helical" evidence="9">
    <location>
        <begin position="162"/>
        <end position="184"/>
    </location>
</feature>
<comment type="subcellular location">
    <subcellularLocation>
        <location evidence="1">Cell membrane</location>
        <topology evidence="1">Multi-pass membrane protein</topology>
    </subcellularLocation>
</comment>
<feature type="transmembrane region" description="Helical" evidence="9">
    <location>
        <begin position="132"/>
        <end position="150"/>
    </location>
</feature>
<dbReference type="InterPro" id="IPR036259">
    <property type="entry name" value="MFS_trans_sf"/>
</dbReference>
<feature type="transmembrane region" description="Helical" evidence="9">
    <location>
        <begin position="256"/>
        <end position="275"/>
    </location>
</feature>
<evidence type="ECO:0000256" key="8">
    <source>
        <dbReference type="SAM" id="MobiDB-lite"/>
    </source>
</evidence>
<organism evidence="11 12">
    <name type="scientific">Schumannella luteola</name>
    <dbReference type="NCBI Taxonomy" id="472059"/>
    <lineage>
        <taxon>Bacteria</taxon>
        <taxon>Bacillati</taxon>
        <taxon>Actinomycetota</taxon>
        <taxon>Actinomycetes</taxon>
        <taxon>Micrococcales</taxon>
        <taxon>Microbacteriaceae</taxon>
        <taxon>Schumannella</taxon>
    </lineage>
</organism>
<reference evidence="11 12" key="1">
    <citation type="submission" date="2020-07" db="EMBL/GenBank/DDBJ databases">
        <title>Sequencing the genomes of 1000 actinobacteria strains.</title>
        <authorList>
            <person name="Klenk H.-P."/>
        </authorList>
    </citation>
    <scope>NUCLEOTIDE SEQUENCE [LARGE SCALE GENOMIC DNA]</scope>
    <source>
        <strain evidence="11 12">DSM 23141</strain>
    </source>
</reference>
<evidence type="ECO:0000256" key="9">
    <source>
        <dbReference type="SAM" id="Phobius"/>
    </source>
</evidence>
<dbReference type="EMBL" id="JACBZY010000001">
    <property type="protein sequence ID" value="NYG99885.1"/>
    <property type="molecule type" value="Genomic_DNA"/>
</dbReference>
<dbReference type="InterPro" id="IPR011701">
    <property type="entry name" value="MFS"/>
</dbReference>
<protein>
    <submittedName>
        <fullName evidence="11">DHA2 family lincomycin resistance protein-like MFS transporter</fullName>
    </submittedName>
</protein>
<keyword evidence="5 9" id="KW-0812">Transmembrane</keyword>
<dbReference type="PROSITE" id="PS50850">
    <property type="entry name" value="MFS"/>
    <property type="match status" value="1"/>
</dbReference>